<comment type="caution">
    <text evidence="1">The sequence shown here is derived from an EMBL/GenBank/DDBJ whole genome shotgun (WGS) entry which is preliminary data.</text>
</comment>
<organism evidence="1 2">
    <name type="scientific">Paractinoplanes durhamensis</name>
    <dbReference type="NCBI Taxonomy" id="113563"/>
    <lineage>
        <taxon>Bacteria</taxon>
        <taxon>Bacillati</taxon>
        <taxon>Actinomycetota</taxon>
        <taxon>Actinomycetes</taxon>
        <taxon>Micromonosporales</taxon>
        <taxon>Micromonosporaceae</taxon>
        <taxon>Paractinoplanes</taxon>
    </lineage>
</organism>
<sequence length="91" mass="9722">MSFAGETQYAVEILDCTSDPHGQWGLASYAGYPDTRMVGATGNFTGAGIGHMMFYAADTTGLFSRYRWSVNSGAAKTYTVADRPIAAARVI</sequence>
<evidence type="ECO:0000313" key="1">
    <source>
        <dbReference type="EMBL" id="GID98812.1"/>
    </source>
</evidence>
<dbReference type="Proteomes" id="UP000637628">
    <property type="component" value="Unassembled WGS sequence"/>
</dbReference>
<accession>A0ABQ3YMM9</accession>
<name>A0ABQ3YMM9_9ACTN</name>
<protein>
    <submittedName>
        <fullName evidence="1">Uncharacterized protein</fullName>
    </submittedName>
</protein>
<evidence type="ECO:0000313" key="2">
    <source>
        <dbReference type="Proteomes" id="UP000637628"/>
    </source>
</evidence>
<reference evidence="1 2" key="1">
    <citation type="submission" date="2021-01" db="EMBL/GenBank/DDBJ databases">
        <title>Whole genome shotgun sequence of Actinoplanes durhamensis NBRC 14914.</title>
        <authorList>
            <person name="Komaki H."/>
            <person name="Tamura T."/>
        </authorList>
    </citation>
    <scope>NUCLEOTIDE SEQUENCE [LARGE SCALE GENOMIC DNA]</scope>
    <source>
        <strain evidence="1 2">NBRC 14914</strain>
    </source>
</reference>
<gene>
    <name evidence="1" type="ORF">Adu01nite_01630</name>
</gene>
<dbReference type="RefSeq" id="WP_239132024.1">
    <property type="nucleotide sequence ID" value="NZ_BAAATX010000008.1"/>
</dbReference>
<keyword evidence="2" id="KW-1185">Reference proteome</keyword>
<proteinExistence type="predicted"/>
<dbReference type="EMBL" id="BOML01000002">
    <property type="protein sequence ID" value="GID98812.1"/>
    <property type="molecule type" value="Genomic_DNA"/>
</dbReference>